<dbReference type="AlphaFoldDB" id="A0A9D1KLL9"/>
<evidence type="ECO:0000313" key="2">
    <source>
        <dbReference type="Proteomes" id="UP000886842"/>
    </source>
</evidence>
<dbReference type="NCBIfam" id="NF006743">
    <property type="entry name" value="PRK09270.1-2"/>
    <property type="match status" value="1"/>
</dbReference>
<dbReference type="Proteomes" id="UP000886842">
    <property type="component" value="Unassembled WGS sequence"/>
</dbReference>
<accession>A0A9D1KLL9</accession>
<evidence type="ECO:0000313" key="1">
    <source>
        <dbReference type="EMBL" id="HIT74775.1"/>
    </source>
</evidence>
<keyword evidence="1" id="KW-0418">Kinase</keyword>
<dbReference type="SUPFAM" id="SSF52540">
    <property type="entry name" value="P-loop containing nucleoside triphosphate hydrolases"/>
    <property type="match status" value="1"/>
</dbReference>
<reference evidence="1" key="2">
    <citation type="journal article" date="2021" name="PeerJ">
        <title>Extensive microbial diversity within the chicken gut microbiome revealed by metagenomics and culture.</title>
        <authorList>
            <person name="Gilroy R."/>
            <person name="Ravi A."/>
            <person name="Getino M."/>
            <person name="Pursley I."/>
            <person name="Horton D.L."/>
            <person name="Alikhan N.F."/>
            <person name="Baker D."/>
            <person name="Gharbi K."/>
            <person name="Hall N."/>
            <person name="Watson M."/>
            <person name="Adriaenssens E.M."/>
            <person name="Foster-Nyarko E."/>
            <person name="Jarju S."/>
            <person name="Secka A."/>
            <person name="Antonio M."/>
            <person name="Oren A."/>
            <person name="Chaudhuri R.R."/>
            <person name="La Ragione R."/>
            <person name="Hildebrand F."/>
            <person name="Pallen M.J."/>
        </authorList>
    </citation>
    <scope>NUCLEOTIDE SEQUENCE</scope>
    <source>
        <strain evidence="1">ChiGjej1B1-24693</strain>
    </source>
</reference>
<sequence>MPATEPPVSVADLAAELSDRADARTGRRLLVGIAGRPGAGKSTLAEALVAELGARAVVVAMDGFHLADAVLDALGRRDRKGAPDTFDPRGLAALLQRLRTEPGPIHAPAFERTLEQPLAQAVRIDDQSIVITEGNYLLVDHPDWERIRAQLDLVWWIDGDEQQRITDLTERHIRFGKSPEQAAAWVARVDQPNAELAAASAPRADRRLVRPT</sequence>
<proteinExistence type="predicted"/>
<dbReference type="PANTHER" id="PTHR10285">
    <property type="entry name" value="URIDINE KINASE"/>
    <property type="match status" value="1"/>
</dbReference>
<gene>
    <name evidence="1" type="ORF">IAA98_04250</name>
</gene>
<dbReference type="Pfam" id="PF03308">
    <property type="entry name" value="MeaB"/>
    <property type="match status" value="1"/>
</dbReference>
<dbReference type="EMBL" id="DVLP01000125">
    <property type="protein sequence ID" value="HIT74775.1"/>
    <property type="molecule type" value="Genomic_DNA"/>
</dbReference>
<keyword evidence="1" id="KW-0808">Transferase</keyword>
<dbReference type="GO" id="GO:0016301">
    <property type="term" value="F:kinase activity"/>
    <property type="evidence" value="ECO:0007669"/>
    <property type="project" value="UniProtKB-KW"/>
</dbReference>
<name>A0A9D1KLL9_9ACTN</name>
<dbReference type="InterPro" id="IPR027417">
    <property type="entry name" value="P-loop_NTPase"/>
</dbReference>
<protein>
    <submittedName>
        <fullName evidence="1">Nucleoside/nucleotide kinase family protein</fullName>
    </submittedName>
</protein>
<dbReference type="Gene3D" id="3.40.50.300">
    <property type="entry name" value="P-loop containing nucleotide triphosphate hydrolases"/>
    <property type="match status" value="1"/>
</dbReference>
<comment type="caution">
    <text evidence="1">The sequence shown here is derived from an EMBL/GenBank/DDBJ whole genome shotgun (WGS) entry which is preliminary data.</text>
</comment>
<organism evidence="1 2">
    <name type="scientific">Candidatus Avipropionibacterium avicola</name>
    <dbReference type="NCBI Taxonomy" id="2840701"/>
    <lineage>
        <taxon>Bacteria</taxon>
        <taxon>Bacillati</taxon>
        <taxon>Actinomycetota</taxon>
        <taxon>Actinomycetes</taxon>
        <taxon>Propionibacteriales</taxon>
        <taxon>Propionibacteriaceae</taxon>
        <taxon>Propionibacteriaceae incertae sedis</taxon>
        <taxon>Candidatus Avipropionibacterium</taxon>
    </lineage>
</organism>
<reference evidence="1" key="1">
    <citation type="submission" date="2020-10" db="EMBL/GenBank/DDBJ databases">
        <authorList>
            <person name="Gilroy R."/>
        </authorList>
    </citation>
    <scope>NUCLEOTIDE SEQUENCE</scope>
    <source>
        <strain evidence="1">ChiGjej1B1-24693</strain>
    </source>
</reference>